<dbReference type="EMBL" id="CP036401">
    <property type="protein sequence ID" value="QBI02126.1"/>
    <property type="molecule type" value="Genomic_DNA"/>
</dbReference>
<evidence type="ECO:0000256" key="1">
    <source>
        <dbReference type="SAM" id="Phobius"/>
    </source>
</evidence>
<evidence type="ECO:0000313" key="2">
    <source>
        <dbReference type="EMBL" id="QBI02126.1"/>
    </source>
</evidence>
<protein>
    <recommendedName>
        <fullName evidence="4">Secreted peptide</fullName>
    </recommendedName>
</protein>
<keyword evidence="1" id="KW-0812">Transmembrane</keyword>
<keyword evidence="1" id="KW-1133">Transmembrane helix</keyword>
<keyword evidence="1" id="KW-0472">Membrane</keyword>
<dbReference type="Proteomes" id="UP000292307">
    <property type="component" value="Chromosome"/>
</dbReference>
<gene>
    <name evidence="2" type="ORF">EYF70_15625</name>
</gene>
<organism evidence="2 3">
    <name type="scientific">Pseudoduganella albidiflava</name>
    <dbReference type="NCBI Taxonomy" id="321983"/>
    <lineage>
        <taxon>Bacteria</taxon>
        <taxon>Pseudomonadati</taxon>
        <taxon>Pseudomonadota</taxon>
        <taxon>Betaproteobacteria</taxon>
        <taxon>Burkholderiales</taxon>
        <taxon>Oxalobacteraceae</taxon>
        <taxon>Telluria group</taxon>
        <taxon>Pseudoduganella</taxon>
    </lineage>
</organism>
<proteinExistence type="predicted"/>
<reference evidence="2 3" key="1">
    <citation type="submission" date="2019-02" db="EMBL/GenBank/DDBJ databases">
        <title>Draft Genome Sequences of Six Type Strains of the Genus Massilia.</title>
        <authorList>
            <person name="Miess H."/>
            <person name="Frediansyhah A."/>
            <person name="Gross H."/>
        </authorList>
    </citation>
    <scope>NUCLEOTIDE SEQUENCE [LARGE SCALE GENOMIC DNA]</scope>
    <source>
        <strain evidence="2 3">DSM 17472</strain>
    </source>
</reference>
<evidence type="ECO:0008006" key="4">
    <source>
        <dbReference type="Google" id="ProtNLM"/>
    </source>
</evidence>
<name>A0ABX5RVZ2_9BURK</name>
<accession>A0ABX5RVZ2</accession>
<feature type="transmembrane region" description="Helical" evidence="1">
    <location>
        <begin position="53"/>
        <end position="72"/>
    </location>
</feature>
<evidence type="ECO:0000313" key="3">
    <source>
        <dbReference type="Proteomes" id="UP000292307"/>
    </source>
</evidence>
<keyword evidence="3" id="KW-1185">Reference proteome</keyword>
<sequence length="73" mass="7747">MLLLLLFAWRLSLLSLLSLLLLASLTLWSTVAVEPPLEWAPAPLCVTAGGSVVWAYAPLQASAIAVASNVLFI</sequence>